<dbReference type="PANTHER" id="PTHR12035">
    <property type="entry name" value="SIALIC ACID BINDING IMMUNOGLOBULIN-LIKE LECTIN"/>
    <property type="match status" value="1"/>
</dbReference>
<dbReference type="GO" id="GO:0033691">
    <property type="term" value="F:sialic acid binding"/>
    <property type="evidence" value="ECO:0007669"/>
    <property type="project" value="TreeGrafter"/>
</dbReference>
<feature type="domain" description="Immunoglobulin" evidence="7">
    <location>
        <begin position="36"/>
        <end position="148"/>
    </location>
</feature>
<comment type="subcellular location">
    <subcellularLocation>
        <location evidence="1">Membrane</location>
        <topology evidence="1">Single-pass membrane protein</topology>
    </subcellularLocation>
</comment>
<keyword evidence="3 6" id="KW-1133">Transmembrane helix</keyword>
<dbReference type="InterPro" id="IPR013106">
    <property type="entry name" value="Ig_V-set"/>
</dbReference>
<name>A0A8C2QG57_CRIGR</name>
<dbReference type="AlphaFoldDB" id="A0A8C2QG57"/>
<keyword evidence="2 6" id="KW-0812">Transmembrane</keyword>
<evidence type="ECO:0000259" key="7">
    <source>
        <dbReference type="SMART" id="SM00409"/>
    </source>
</evidence>
<keyword evidence="5" id="KW-0393">Immunoglobulin domain</keyword>
<dbReference type="InterPro" id="IPR051036">
    <property type="entry name" value="SIGLEC"/>
</dbReference>
<evidence type="ECO:0000256" key="5">
    <source>
        <dbReference type="ARBA" id="ARBA00023319"/>
    </source>
</evidence>
<dbReference type="Ensembl" id="ENSCGRT00001013422.1">
    <property type="protein sequence ID" value="ENSCGRP00001009232.1"/>
    <property type="gene ID" value="ENSCGRG00001011364.1"/>
</dbReference>
<evidence type="ECO:0000256" key="1">
    <source>
        <dbReference type="ARBA" id="ARBA00004167"/>
    </source>
</evidence>
<dbReference type="Gene3D" id="2.60.40.10">
    <property type="entry name" value="Immunoglobulins"/>
    <property type="match status" value="1"/>
</dbReference>
<reference evidence="8" key="1">
    <citation type="submission" date="2025-08" db="UniProtKB">
        <authorList>
            <consortium name="Ensembl"/>
        </authorList>
    </citation>
    <scope>IDENTIFICATION</scope>
</reference>
<protein>
    <submittedName>
        <fullName evidence="8">Sialic acid binding Ig-like lectin H</fullName>
    </submittedName>
</protein>
<evidence type="ECO:0000313" key="8">
    <source>
        <dbReference type="Ensembl" id="ENSCGRP00001009232.1"/>
    </source>
</evidence>
<feature type="transmembrane region" description="Helical" evidence="6">
    <location>
        <begin position="173"/>
        <end position="195"/>
    </location>
</feature>
<evidence type="ECO:0000256" key="2">
    <source>
        <dbReference type="ARBA" id="ARBA00022692"/>
    </source>
</evidence>
<dbReference type="Pfam" id="PF07686">
    <property type="entry name" value="V-set"/>
    <property type="match status" value="1"/>
</dbReference>
<evidence type="ECO:0000256" key="6">
    <source>
        <dbReference type="SAM" id="Phobius"/>
    </source>
</evidence>
<dbReference type="SUPFAM" id="SSF48726">
    <property type="entry name" value="Immunoglobulin"/>
    <property type="match status" value="1"/>
</dbReference>
<accession>A0A8C2QG57</accession>
<dbReference type="InterPro" id="IPR036179">
    <property type="entry name" value="Ig-like_dom_sf"/>
</dbReference>
<dbReference type="SMART" id="SM00409">
    <property type="entry name" value="IG"/>
    <property type="match status" value="1"/>
</dbReference>
<reference evidence="8" key="2">
    <citation type="submission" date="2025-09" db="UniProtKB">
        <authorList>
            <consortium name="Ensembl"/>
        </authorList>
    </citation>
    <scope>IDENTIFICATION</scope>
</reference>
<keyword evidence="4 6" id="KW-0472">Membrane</keyword>
<dbReference type="InterPro" id="IPR013783">
    <property type="entry name" value="Ig-like_fold"/>
</dbReference>
<evidence type="ECO:0000256" key="4">
    <source>
        <dbReference type="ARBA" id="ARBA00023136"/>
    </source>
</evidence>
<dbReference type="PANTHER" id="PTHR12035:SF125">
    <property type="entry name" value="SIALIC ACID-BINDING IG-LIKE LECTIN 5"/>
    <property type="match status" value="1"/>
</dbReference>
<proteinExistence type="predicted"/>
<dbReference type="GO" id="GO:0007155">
    <property type="term" value="P:cell adhesion"/>
    <property type="evidence" value="ECO:0007669"/>
    <property type="project" value="TreeGrafter"/>
</dbReference>
<organism evidence="8 9">
    <name type="scientific">Cricetulus griseus</name>
    <name type="common">Chinese hamster</name>
    <name type="synonym">Cricetulus barabensis griseus</name>
    <dbReference type="NCBI Taxonomy" id="10029"/>
    <lineage>
        <taxon>Eukaryota</taxon>
        <taxon>Metazoa</taxon>
        <taxon>Chordata</taxon>
        <taxon>Craniata</taxon>
        <taxon>Vertebrata</taxon>
        <taxon>Euteleostomi</taxon>
        <taxon>Mammalia</taxon>
        <taxon>Eutheria</taxon>
        <taxon>Euarchontoglires</taxon>
        <taxon>Glires</taxon>
        <taxon>Rodentia</taxon>
        <taxon>Myomorpha</taxon>
        <taxon>Muroidea</taxon>
        <taxon>Cricetidae</taxon>
        <taxon>Cricetinae</taxon>
        <taxon>Cricetulus</taxon>
    </lineage>
</organism>
<dbReference type="InterPro" id="IPR003599">
    <property type="entry name" value="Ig_sub"/>
</dbReference>
<dbReference type="GO" id="GO:0005886">
    <property type="term" value="C:plasma membrane"/>
    <property type="evidence" value="ECO:0007669"/>
    <property type="project" value="TreeGrafter"/>
</dbReference>
<evidence type="ECO:0000313" key="9">
    <source>
        <dbReference type="Proteomes" id="UP000694386"/>
    </source>
</evidence>
<evidence type="ECO:0000256" key="3">
    <source>
        <dbReference type="ARBA" id="ARBA00022989"/>
    </source>
</evidence>
<sequence>MLLLLLWVCGWASENYFLLHAESMFMYETFKVELQSTLVTVQEGLCVFVPCTFFSLFKNPSFNTTVFGYWFRAGSNTDLDFPVATNNPDKTMQETHSQFHLFGDPRINDCSLDIRDAQRSDSGYYFFRTESDTFKWNYYKDQLFLNVTDTAQNTATHATRGAGPGKSGTLAEVVLVAMGEAAIKFLLLGICFIFLSMESQRRRVERPATQVDYAETVMD</sequence>
<gene>
    <name evidence="8" type="primary">LOC100761955</name>
</gene>
<dbReference type="Proteomes" id="UP000694386">
    <property type="component" value="Unplaced"/>
</dbReference>